<keyword evidence="3" id="KW-1185">Reference proteome</keyword>
<sequence>MVNQAIQVSERKVFEEKFDAMIKDLQEKNLFEKVQGVVYTIEFQKHGLPQSHICLFLHSDDKLCTVEQIDKYISAEIPNINEDPNLYSLVSELMMYGPCGAENMK</sequence>
<dbReference type="Proteomes" id="UP000235145">
    <property type="component" value="Unassembled WGS sequence"/>
</dbReference>
<organism evidence="2 3">
    <name type="scientific">Lactuca sativa</name>
    <name type="common">Garden lettuce</name>
    <dbReference type="NCBI Taxonomy" id="4236"/>
    <lineage>
        <taxon>Eukaryota</taxon>
        <taxon>Viridiplantae</taxon>
        <taxon>Streptophyta</taxon>
        <taxon>Embryophyta</taxon>
        <taxon>Tracheophyta</taxon>
        <taxon>Spermatophyta</taxon>
        <taxon>Magnoliopsida</taxon>
        <taxon>eudicotyledons</taxon>
        <taxon>Gunneridae</taxon>
        <taxon>Pentapetalae</taxon>
        <taxon>asterids</taxon>
        <taxon>campanulids</taxon>
        <taxon>Asterales</taxon>
        <taxon>Asteraceae</taxon>
        <taxon>Cichorioideae</taxon>
        <taxon>Cichorieae</taxon>
        <taxon>Lactucinae</taxon>
        <taxon>Lactuca</taxon>
    </lineage>
</organism>
<dbReference type="InterPro" id="IPR025476">
    <property type="entry name" value="Helitron_helicase-like"/>
</dbReference>
<reference evidence="2 3" key="1">
    <citation type="journal article" date="2017" name="Nat. Commun.">
        <title>Genome assembly with in vitro proximity ligation data and whole-genome triplication in lettuce.</title>
        <authorList>
            <person name="Reyes-Chin-Wo S."/>
            <person name="Wang Z."/>
            <person name="Yang X."/>
            <person name="Kozik A."/>
            <person name="Arikit S."/>
            <person name="Song C."/>
            <person name="Xia L."/>
            <person name="Froenicke L."/>
            <person name="Lavelle D.O."/>
            <person name="Truco M.J."/>
            <person name="Xia R."/>
            <person name="Zhu S."/>
            <person name="Xu C."/>
            <person name="Xu H."/>
            <person name="Xu X."/>
            <person name="Cox K."/>
            <person name="Korf I."/>
            <person name="Meyers B.C."/>
            <person name="Michelmore R.W."/>
        </authorList>
    </citation>
    <scope>NUCLEOTIDE SEQUENCE [LARGE SCALE GENOMIC DNA]</scope>
    <source>
        <strain evidence="3">cv. Salinas</strain>
        <tissue evidence="2">Seedlings</tissue>
    </source>
</reference>
<evidence type="ECO:0000313" key="2">
    <source>
        <dbReference type="EMBL" id="KAJ0217426.1"/>
    </source>
</evidence>
<proteinExistence type="predicted"/>
<dbReference type="AlphaFoldDB" id="A0A9R1W2Y3"/>
<gene>
    <name evidence="2" type="ORF">LSAT_V11C300113380</name>
</gene>
<evidence type="ECO:0000313" key="3">
    <source>
        <dbReference type="Proteomes" id="UP000235145"/>
    </source>
</evidence>
<name>A0A9R1W2Y3_LACSA</name>
<feature type="domain" description="Helitron helicase-like" evidence="1">
    <location>
        <begin position="12"/>
        <end position="53"/>
    </location>
</feature>
<protein>
    <recommendedName>
        <fullName evidence="1">Helitron helicase-like domain-containing protein</fullName>
    </recommendedName>
</protein>
<evidence type="ECO:0000259" key="1">
    <source>
        <dbReference type="Pfam" id="PF14214"/>
    </source>
</evidence>
<dbReference type="EMBL" id="NBSK02000003">
    <property type="protein sequence ID" value="KAJ0217426.1"/>
    <property type="molecule type" value="Genomic_DNA"/>
</dbReference>
<accession>A0A9R1W2Y3</accession>
<comment type="caution">
    <text evidence="2">The sequence shown here is derived from an EMBL/GenBank/DDBJ whole genome shotgun (WGS) entry which is preliminary data.</text>
</comment>
<dbReference type="Pfam" id="PF14214">
    <property type="entry name" value="Helitron_like_N"/>
    <property type="match status" value="1"/>
</dbReference>